<name>A0A371G4N4_MUCPR</name>
<dbReference type="OrthoDB" id="198474at2759"/>
<evidence type="ECO:0000313" key="3">
    <source>
        <dbReference type="EMBL" id="RDX85498.1"/>
    </source>
</evidence>
<dbReference type="STRING" id="157652.A0A371G4N4"/>
<dbReference type="AlphaFoldDB" id="A0A371G4N4"/>
<reference evidence="3" key="1">
    <citation type="submission" date="2018-05" db="EMBL/GenBank/DDBJ databases">
        <title>Draft genome of Mucuna pruriens seed.</title>
        <authorList>
            <person name="Nnadi N.E."/>
            <person name="Vos R."/>
            <person name="Hasami M.H."/>
            <person name="Devisetty U.K."/>
            <person name="Aguiy J.C."/>
        </authorList>
    </citation>
    <scope>NUCLEOTIDE SEQUENCE [LARGE SCALE GENOMIC DNA]</scope>
    <source>
        <strain evidence="3">JCA_2017</strain>
    </source>
</reference>
<organism evidence="3 4">
    <name type="scientific">Mucuna pruriens</name>
    <name type="common">Velvet bean</name>
    <name type="synonym">Dolichos pruriens</name>
    <dbReference type="NCBI Taxonomy" id="157652"/>
    <lineage>
        <taxon>Eukaryota</taxon>
        <taxon>Viridiplantae</taxon>
        <taxon>Streptophyta</taxon>
        <taxon>Embryophyta</taxon>
        <taxon>Tracheophyta</taxon>
        <taxon>Spermatophyta</taxon>
        <taxon>Magnoliopsida</taxon>
        <taxon>eudicotyledons</taxon>
        <taxon>Gunneridae</taxon>
        <taxon>Pentapetalae</taxon>
        <taxon>rosids</taxon>
        <taxon>fabids</taxon>
        <taxon>Fabales</taxon>
        <taxon>Fabaceae</taxon>
        <taxon>Papilionoideae</taxon>
        <taxon>50 kb inversion clade</taxon>
        <taxon>NPAAA clade</taxon>
        <taxon>indigoferoid/millettioid clade</taxon>
        <taxon>Phaseoleae</taxon>
        <taxon>Mucuna</taxon>
    </lineage>
</organism>
<gene>
    <name evidence="3" type="ORF">CR513_33308</name>
</gene>
<evidence type="ECO:0000256" key="1">
    <source>
        <dbReference type="SAM" id="Coils"/>
    </source>
</evidence>
<proteinExistence type="predicted"/>
<sequence>MNSCTIIMNSIQVPSPLLIKSFKTVPSFKCRSRSSDEKGSDDAKDRLYGMVDEQVEELLSRKENKVLLDGLEKASQRVEMAKRELALFQKQEFAVKQLKDYINQLEGKVFQIAECQRDIAEAKALVEEAERSLLVDVASLEDGGTSRGMKSEEISRDEERWESVKAASISALVGTFLGLPICFTQVTNTTQLLLPLAINFICCALFGVTFRYTIRRNVDDVQLKTGVAAAFGVVKGLATLSGGSLLEPNIESFLSHAQDGTIYVSENLFIFVSTAVALDYCLKTRLLSPFSN</sequence>
<keyword evidence="4" id="KW-1185">Reference proteome</keyword>
<dbReference type="Proteomes" id="UP000257109">
    <property type="component" value="Unassembled WGS sequence"/>
</dbReference>
<comment type="caution">
    <text evidence="3">The sequence shown here is derived from an EMBL/GenBank/DDBJ whole genome shotgun (WGS) entry which is preliminary data.</text>
</comment>
<evidence type="ECO:0000256" key="2">
    <source>
        <dbReference type="SAM" id="Phobius"/>
    </source>
</evidence>
<keyword evidence="2" id="KW-1133">Transmembrane helix</keyword>
<accession>A0A371G4N4</accession>
<dbReference type="EMBL" id="QJKJ01006783">
    <property type="protein sequence ID" value="RDX85498.1"/>
    <property type="molecule type" value="Genomic_DNA"/>
</dbReference>
<dbReference type="PANTHER" id="PTHR36383:SF1">
    <property type="entry name" value="PROTEIN, PUTATIVE-RELATED"/>
    <property type="match status" value="1"/>
</dbReference>
<keyword evidence="2" id="KW-0472">Membrane</keyword>
<keyword evidence="2" id="KW-0812">Transmembrane</keyword>
<feature type="transmembrane region" description="Helical" evidence="2">
    <location>
        <begin position="166"/>
        <end position="186"/>
    </location>
</feature>
<feature type="transmembrane region" description="Helical" evidence="2">
    <location>
        <begin position="192"/>
        <end position="214"/>
    </location>
</feature>
<protein>
    <submittedName>
        <fullName evidence="3">Uncharacterized protein</fullName>
    </submittedName>
</protein>
<keyword evidence="1" id="KW-0175">Coiled coil</keyword>
<dbReference type="PANTHER" id="PTHR36383">
    <property type="entry name" value="OS09G0529350 PROTEIN"/>
    <property type="match status" value="1"/>
</dbReference>
<evidence type="ECO:0000313" key="4">
    <source>
        <dbReference type="Proteomes" id="UP000257109"/>
    </source>
</evidence>
<feature type="coiled-coil region" evidence="1">
    <location>
        <begin position="64"/>
        <end position="132"/>
    </location>
</feature>